<dbReference type="WBParaSite" id="L893_g22576.t1">
    <property type="protein sequence ID" value="L893_g22576.t1"/>
    <property type="gene ID" value="L893_g22576"/>
</dbReference>
<organism evidence="1 2">
    <name type="scientific">Steinernema glaseri</name>
    <dbReference type="NCBI Taxonomy" id="37863"/>
    <lineage>
        <taxon>Eukaryota</taxon>
        <taxon>Metazoa</taxon>
        <taxon>Ecdysozoa</taxon>
        <taxon>Nematoda</taxon>
        <taxon>Chromadorea</taxon>
        <taxon>Rhabditida</taxon>
        <taxon>Tylenchina</taxon>
        <taxon>Panagrolaimomorpha</taxon>
        <taxon>Strongyloidoidea</taxon>
        <taxon>Steinernematidae</taxon>
        <taxon>Steinernema</taxon>
    </lineage>
</organism>
<keyword evidence="1" id="KW-1185">Reference proteome</keyword>
<dbReference type="Proteomes" id="UP000095287">
    <property type="component" value="Unplaced"/>
</dbReference>
<protein>
    <submittedName>
        <fullName evidence="2">Neur_chan_LBD domain-containing protein</fullName>
    </submittedName>
</protein>
<evidence type="ECO:0000313" key="1">
    <source>
        <dbReference type="Proteomes" id="UP000095287"/>
    </source>
</evidence>
<reference evidence="2" key="1">
    <citation type="submission" date="2016-11" db="UniProtKB">
        <authorList>
            <consortium name="WormBaseParasite"/>
        </authorList>
    </citation>
    <scope>IDENTIFICATION</scope>
</reference>
<name>A0A1I7Z3U0_9BILA</name>
<dbReference type="AlphaFoldDB" id="A0A1I7Z3U0"/>
<accession>A0A1I7Z3U0</accession>
<sequence length="105" mass="12416">MDHHLFLSLNLDPLWHNGHKTVKLCLWTSGSHFERFYAEPLVMDHYLFLSLNLDPLWHKGHKTVKLCLWTSGAHFERFHAVWTSAITSTHYRSILDALGDHSWMY</sequence>
<evidence type="ECO:0000313" key="2">
    <source>
        <dbReference type="WBParaSite" id="L893_g22576.t1"/>
    </source>
</evidence>
<proteinExistence type="predicted"/>